<gene>
    <name evidence="3" type="ORF">NUH88_12330</name>
</gene>
<evidence type="ECO:0000259" key="2">
    <source>
        <dbReference type="Pfam" id="PF22725"/>
    </source>
</evidence>
<dbReference type="Gene3D" id="3.40.50.720">
    <property type="entry name" value="NAD(P)-binding Rossmann-like Domain"/>
    <property type="match status" value="1"/>
</dbReference>
<dbReference type="InterPro" id="IPR036291">
    <property type="entry name" value="NAD(P)-bd_dom_sf"/>
</dbReference>
<dbReference type="Pfam" id="PF01408">
    <property type="entry name" value="GFO_IDH_MocA"/>
    <property type="match status" value="1"/>
</dbReference>
<dbReference type="GO" id="GO:0000166">
    <property type="term" value="F:nucleotide binding"/>
    <property type="evidence" value="ECO:0007669"/>
    <property type="project" value="InterPro"/>
</dbReference>
<dbReference type="Proteomes" id="UP001060336">
    <property type="component" value="Chromosome"/>
</dbReference>
<dbReference type="KEGG" id="naci:NUH88_12330"/>
<sequence>MAKTRIAVAGAGLIGQEHCKLIAASDAAELAGIADPAPAARGYAASLGVPHFDDLETMLDETGPGGAVVALPTGLHLSAGRACIARDIPCLMEKPVAATLKEAFELARASEAAGIPVLVGHHRRHSVDIRLARETVASGGLGRIVTVSGMSWVDKPDKYFDVAWRRQEGGGTLLINLIHDIDCLRFILGEISRVSAFTSNAVRGLDVEDTASVSFEFESGVLGGFTISDAVASPYSWERTSGQALYFPHQPENYLFIGGRDGALEVPTMEHWHHGAGGGDWQSELFRETLPLDGSQTYENQLAHFLKVIDGDEPPVIDAEDGARTLAVLLAVKTAAREGRVVEVAEMLEGL</sequence>
<dbReference type="PANTHER" id="PTHR43377:SF8">
    <property type="entry name" value="BLR3664 PROTEIN"/>
    <property type="match status" value="1"/>
</dbReference>
<dbReference type="PANTHER" id="PTHR43377">
    <property type="entry name" value="BILIVERDIN REDUCTASE A"/>
    <property type="match status" value="1"/>
</dbReference>
<dbReference type="EMBL" id="CP102480">
    <property type="protein sequence ID" value="UUX48203.1"/>
    <property type="molecule type" value="Genomic_DNA"/>
</dbReference>
<dbReference type="SUPFAM" id="SSF55347">
    <property type="entry name" value="Glyceraldehyde-3-phosphate dehydrogenase-like, C-terminal domain"/>
    <property type="match status" value="1"/>
</dbReference>
<dbReference type="RefSeq" id="WP_257766711.1">
    <property type="nucleotide sequence ID" value="NZ_CP102480.1"/>
</dbReference>
<dbReference type="InterPro" id="IPR000683">
    <property type="entry name" value="Gfo/Idh/MocA-like_OxRdtase_N"/>
</dbReference>
<dbReference type="InterPro" id="IPR055170">
    <property type="entry name" value="GFO_IDH_MocA-like_dom"/>
</dbReference>
<evidence type="ECO:0000313" key="3">
    <source>
        <dbReference type="EMBL" id="UUX48203.1"/>
    </source>
</evidence>
<reference evidence="3" key="1">
    <citation type="submission" date="2022-08" db="EMBL/GenBank/DDBJ databases">
        <title>Nisaea acidiphila sp. nov., isolated from a marine algal debris and emended description of the genus Nisaea Urios et al. 2008.</title>
        <authorList>
            <person name="Kwon K."/>
        </authorList>
    </citation>
    <scope>NUCLEOTIDE SEQUENCE</scope>
    <source>
        <strain evidence="3">MEBiC11861</strain>
    </source>
</reference>
<evidence type="ECO:0000259" key="1">
    <source>
        <dbReference type="Pfam" id="PF01408"/>
    </source>
</evidence>
<dbReference type="SUPFAM" id="SSF51735">
    <property type="entry name" value="NAD(P)-binding Rossmann-fold domains"/>
    <property type="match status" value="1"/>
</dbReference>
<proteinExistence type="predicted"/>
<organism evidence="3 4">
    <name type="scientific">Nisaea acidiphila</name>
    <dbReference type="NCBI Taxonomy" id="1862145"/>
    <lineage>
        <taxon>Bacteria</taxon>
        <taxon>Pseudomonadati</taxon>
        <taxon>Pseudomonadota</taxon>
        <taxon>Alphaproteobacteria</taxon>
        <taxon>Rhodospirillales</taxon>
        <taxon>Thalassobaculaceae</taxon>
        <taxon>Nisaea</taxon>
    </lineage>
</organism>
<name>A0A9J7AKL9_9PROT</name>
<feature type="domain" description="GFO/IDH/MocA-like oxidoreductase" evidence="2">
    <location>
        <begin position="130"/>
        <end position="239"/>
    </location>
</feature>
<feature type="domain" description="Gfo/Idh/MocA-like oxidoreductase N-terminal" evidence="1">
    <location>
        <begin position="5"/>
        <end position="121"/>
    </location>
</feature>
<keyword evidence="4" id="KW-1185">Reference proteome</keyword>
<accession>A0A9J7AKL9</accession>
<dbReference type="Pfam" id="PF22725">
    <property type="entry name" value="GFO_IDH_MocA_C3"/>
    <property type="match status" value="1"/>
</dbReference>
<evidence type="ECO:0000313" key="4">
    <source>
        <dbReference type="Proteomes" id="UP001060336"/>
    </source>
</evidence>
<dbReference type="Gene3D" id="3.30.360.10">
    <property type="entry name" value="Dihydrodipicolinate Reductase, domain 2"/>
    <property type="match status" value="1"/>
</dbReference>
<dbReference type="AlphaFoldDB" id="A0A9J7AKL9"/>
<protein>
    <submittedName>
        <fullName evidence="3">Gfo/Idh/MocA family oxidoreductase</fullName>
    </submittedName>
</protein>
<dbReference type="InterPro" id="IPR051450">
    <property type="entry name" value="Gfo/Idh/MocA_Oxidoreductases"/>
</dbReference>